<feature type="transmembrane region" description="Helical" evidence="1">
    <location>
        <begin position="60"/>
        <end position="82"/>
    </location>
</feature>
<keyword evidence="1" id="KW-0472">Membrane</keyword>
<dbReference type="EMBL" id="JAQQFN010000002">
    <property type="protein sequence ID" value="MFL9882026.1"/>
    <property type="molecule type" value="Genomic_DNA"/>
</dbReference>
<dbReference type="RefSeq" id="WP_408331906.1">
    <property type="nucleotide sequence ID" value="NZ_JAQQFH010000024.1"/>
</dbReference>
<sequence>MSNLICPHCRTQVPRGATVCTGCQAEVKYGAANGFFGGALLVAAVVGIEVDKILPGALSVVGWVTGLVVFGGLSVVIQKFYGDRVVFNRVYRTR</sequence>
<organism evidence="2 3">
    <name type="scientific">Paraburkholderia agricolaris</name>
    <dbReference type="NCBI Taxonomy" id="2152888"/>
    <lineage>
        <taxon>Bacteria</taxon>
        <taxon>Pseudomonadati</taxon>
        <taxon>Pseudomonadota</taxon>
        <taxon>Betaproteobacteria</taxon>
        <taxon>Burkholderiales</taxon>
        <taxon>Burkholderiaceae</taxon>
        <taxon>Paraburkholderia</taxon>
    </lineage>
</organism>
<feature type="transmembrane region" description="Helical" evidence="1">
    <location>
        <begin position="31"/>
        <end position="48"/>
    </location>
</feature>
<keyword evidence="1" id="KW-1133">Transmembrane helix</keyword>
<dbReference type="Proteomes" id="UP001629249">
    <property type="component" value="Unassembled WGS sequence"/>
</dbReference>
<evidence type="ECO:0000313" key="3">
    <source>
        <dbReference type="Proteomes" id="UP001629249"/>
    </source>
</evidence>
<comment type="caution">
    <text evidence="2">The sequence shown here is derived from an EMBL/GenBank/DDBJ whole genome shotgun (WGS) entry which is preliminary data.</text>
</comment>
<gene>
    <name evidence="2" type="ORF">PQR66_03260</name>
</gene>
<accession>A0ABW8ZGC3</accession>
<keyword evidence="1" id="KW-0812">Transmembrane</keyword>
<name>A0ABW8ZGC3_9BURK</name>
<evidence type="ECO:0008006" key="4">
    <source>
        <dbReference type="Google" id="ProtNLM"/>
    </source>
</evidence>
<reference evidence="2 3" key="1">
    <citation type="journal article" date="2024" name="Chem. Sci.">
        <title>Discovery of megapolipeptins by genome mining of a Burkholderiales bacteria collection.</title>
        <authorList>
            <person name="Paulo B.S."/>
            <person name="Recchia M.J.J."/>
            <person name="Lee S."/>
            <person name="Fergusson C.H."/>
            <person name="Romanowski S.B."/>
            <person name="Hernandez A."/>
            <person name="Krull N."/>
            <person name="Liu D.Y."/>
            <person name="Cavanagh H."/>
            <person name="Bos A."/>
            <person name="Gray C.A."/>
            <person name="Murphy B.T."/>
            <person name="Linington R.G."/>
            <person name="Eustaquio A.S."/>
        </authorList>
    </citation>
    <scope>NUCLEOTIDE SEQUENCE [LARGE SCALE GENOMIC DNA]</scope>
    <source>
        <strain evidence="2 3">RL16-012-BIC-B</strain>
    </source>
</reference>
<protein>
    <recommendedName>
        <fullName evidence="4">Zinc ribbon domain-containing protein</fullName>
    </recommendedName>
</protein>
<proteinExistence type="predicted"/>
<evidence type="ECO:0000313" key="2">
    <source>
        <dbReference type="EMBL" id="MFL9882026.1"/>
    </source>
</evidence>
<keyword evidence="3" id="KW-1185">Reference proteome</keyword>
<evidence type="ECO:0000256" key="1">
    <source>
        <dbReference type="SAM" id="Phobius"/>
    </source>
</evidence>